<dbReference type="PANTHER" id="PTHR33284">
    <property type="entry name" value="RIBOSOMAL PROTEIN L25/GLN-TRNA SYNTHETASE, ANTI-CODON-BINDING DOMAIN-CONTAINING PROTEIN"/>
    <property type="match status" value="1"/>
</dbReference>
<dbReference type="Pfam" id="PF14693">
    <property type="entry name" value="Ribosomal_TL5_C"/>
    <property type="match status" value="1"/>
</dbReference>
<dbReference type="GO" id="GO:0006412">
    <property type="term" value="P:translation"/>
    <property type="evidence" value="ECO:0007669"/>
    <property type="project" value="UniProtKB-UniRule"/>
</dbReference>
<evidence type="ECO:0000256" key="6">
    <source>
        <dbReference type="SAM" id="MobiDB-lite"/>
    </source>
</evidence>
<evidence type="ECO:0000256" key="4">
    <source>
        <dbReference type="ARBA" id="ARBA00023274"/>
    </source>
</evidence>
<dbReference type="InterPro" id="IPR020930">
    <property type="entry name" value="Ribosomal_uL5_bac-type"/>
</dbReference>
<dbReference type="CDD" id="cd00495">
    <property type="entry name" value="Ribosomal_L25_TL5_CTC"/>
    <property type="match status" value="1"/>
</dbReference>
<evidence type="ECO:0000256" key="1">
    <source>
        <dbReference type="ARBA" id="ARBA00022730"/>
    </source>
</evidence>
<protein>
    <recommendedName>
        <fullName evidence="5">Large ribosomal subunit protein bL25</fullName>
    </recommendedName>
    <alternativeName>
        <fullName evidence="5">General stress protein CTC</fullName>
    </alternativeName>
</protein>
<dbReference type="InterPro" id="IPR020056">
    <property type="entry name" value="Rbsml_bL25/Gln-tRNA_synth_N"/>
</dbReference>
<dbReference type="NCBIfam" id="TIGR00731">
    <property type="entry name" value="bL25_bact_ctc"/>
    <property type="match status" value="1"/>
</dbReference>
<feature type="region of interest" description="Disordered" evidence="6">
    <location>
        <begin position="177"/>
        <end position="207"/>
    </location>
</feature>
<evidence type="ECO:0000313" key="10">
    <source>
        <dbReference type="Proteomes" id="UP000316304"/>
    </source>
</evidence>
<dbReference type="InterPro" id="IPR001021">
    <property type="entry name" value="Ribosomal_bL25_long"/>
</dbReference>
<dbReference type="InterPro" id="IPR037121">
    <property type="entry name" value="Ribosomal_bL25_C"/>
</dbReference>
<dbReference type="InterPro" id="IPR029751">
    <property type="entry name" value="Ribosomal_L25_dom"/>
</dbReference>
<dbReference type="Gene3D" id="2.40.240.10">
    <property type="entry name" value="Ribosomal Protein L25, Chain P"/>
    <property type="match status" value="1"/>
</dbReference>
<dbReference type="InterPro" id="IPR011035">
    <property type="entry name" value="Ribosomal_bL25/Gln-tRNA_synth"/>
</dbReference>
<accession>A0A5C6CKU4</accession>
<organism evidence="9 10">
    <name type="scientific">Novipirellula galeiformis</name>
    <dbReference type="NCBI Taxonomy" id="2528004"/>
    <lineage>
        <taxon>Bacteria</taxon>
        <taxon>Pseudomonadati</taxon>
        <taxon>Planctomycetota</taxon>
        <taxon>Planctomycetia</taxon>
        <taxon>Pirellulales</taxon>
        <taxon>Pirellulaceae</taxon>
        <taxon>Novipirellula</taxon>
    </lineage>
</organism>
<proteinExistence type="inferred from homology"/>
<keyword evidence="1 5" id="KW-0699">rRNA-binding</keyword>
<name>A0A5C6CKU4_9BACT</name>
<dbReference type="PANTHER" id="PTHR33284:SF1">
    <property type="entry name" value="RIBOSOMAL PROTEIN L25_GLN-TRNA SYNTHETASE, ANTI-CODON-BINDING DOMAIN-CONTAINING PROTEIN"/>
    <property type="match status" value="1"/>
</dbReference>
<dbReference type="OrthoDB" id="9790002at2"/>
<comment type="similarity">
    <text evidence="5">Belongs to the bacterial ribosomal protein bL25 family. CTC subfamily.</text>
</comment>
<dbReference type="SUPFAM" id="SSF50715">
    <property type="entry name" value="Ribosomal protein L25-like"/>
    <property type="match status" value="1"/>
</dbReference>
<dbReference type="InterPro" id="IPR020057">
    <property type="entry name" value="Ribosomal_bL25_b-dom"/>
</dbReference>
<sequence>MADVLQVEKRELTGSAATRRLRQSGRIPAVLYGHGETTESLSVPSDEVKALLRHHGKTVELAGALNETAMVYAMQWDPLGIEVLHLDLMRVNLSEKVDVTVTILLRGEPVGVREGGILIENHHDVEVRCSAGTIPESVDLNVADLHLGASLTAADIELPEGVELVTPADTVVAHVEAPRGEQSADEAEEAGAEPDVIAKGAPKDEED</sequence>
<dbReference type="Pfam" id="PF01386">
    <property type="entry name" value="Ribosomal_L25p"/>
    <property type="match status" value="1"/>
</dbReference>
<dbReference type="Proteomes" id="UP000316304">
    <property type="component" value="Unassembled WGS sequence"/>
</dbReference>
<dbReference type="Gene3D" id="2.170.120.20">
    <property type="entry name" value="Ribosomal protein L25, beta domain"/>
    <property type="match status" value="1"/>
</dbReference>
<evidence type="ECO:0000313" key="9">
    <source>
        <dbReference type="EMBL" id="TWU24094.1"/>
    </source>
</evidence>
<feature type="domain" description="Large ribosomal subunit protein bL25 beta" evidence="8">
    <location>
        <begin position="96"/>
        <end position="179"/>
    </location>
</feature>
<gene>
    <name evidence="5 9" type="primary">ctc</name>
    <name evidence="5" type="synonym">rplY</name>
    <name evidence="9" type="ORF">Pla52o_20170</name>
</gene>
<evidence type="ECO:0000256" key="5">
    <source>
        <dbReference type="HAMAP-Rule" id="MF_01334"/>
    </source>
</evidence>
<dbReference type="HAMAP" id="MF_01334">
    <property type="entry name" value="Ribosomal_bL25_CTC"/>
    <property type="match status" value="1"/>
</dbReference>
<reference evidence="9 10" key="1">
    <citation type="submission" date="2019-02" db="EMBL/GenBank/DDBJ databases">
        <title>Deep-cultivation of Planctomycetes and their phenomic and genomic characterization uncovers novel biology.</title>
        <authorList>
            <person name="Wiegand S."/>
            <person name="Jogler M."/>
            <person name="Boedeker C."/>
            <person name="Pinto D."/>
            <person name="Vollmers J."/>
            <person name="Rivas-Marin E."/>
            <person name="Kohn T."/>
            <person name="Peeters S.H."/>
            <person name="Heuer A."/>
            <person name="Rast P."/>
            <person name="Oberbeckmann S."/>
            <person name="Bunk B."/>
            <person name="Jeske O."/>
            <person name="Meyerdierks A."/>
            <person name="Storesund J.E."/>
            <person name="Kallscheuer N."/>
            <person name="Luecker S."/>
            <person name="Lage O.M."/>
            <person name="Pohl T."/>
            <person name="Merkel B.J."/>
            <person name="Hornburger P."/>
            <person name="Mueller R.-W."/>
            <person name="Bruemmer F."/>
            <person name="Labrenz M."/>
            <person name="Spormann A.M."/>
            <person name="Op Den Camp H."/>
            <person name="Overmann J."/>
            <person name="Amann R."/>
            <person name="Jetten M.S.M."/>
            <person name="Mascher T."/>
            <person name="Medema M.H."/>
            <person name="Devos D.P."/>
            <person name="Kaster A.-K."/>
            <person name="Ovreas L."/>
            <person name="Rohde M."/>
            <person name="Galperin M.Y."/>
            <person name="Jogler C."/>
        </authorList>
    </citation>
    <scope>NUCLEOTIDE SEQUENCE [LARGE SCALE GENOMIC DNA]</scope>
    <source>
        <strain evidence="9 10">Pla52o</strain>
    </source>
</reference>
<dbReference type="GO" id="GO:0003735">
    <property type="term" value="F:structural constituent of ribosome"/>
    <property type="evidence" value="ECO:0007669"/>
    <property type="project" value="InterPro"/>
</dbReference>
<comment type="caution">
    <text evidence="9">The sequence shown here is derived from an EMBL/GenBank/DDBJ whole genome shotgun (WGS) entry which is preliminary data.</text>
</comment>
<evidence type="ECO:0000259" key="7">
    <source>
        <dbReference type="Pfam" id="PF01386"/>
    </source>
</evidence>
<feature type="compositionally biased region" description="Acidic residues" evidence="6">
    <location>
        <begin position="183"/>
        <end position="192"/>
    </location>
</feature>
<dbReference type="EMBL" id="SJPT01000003">
    <property type="protein sequence ID" value="TWU24094.1"/>
    <property type="molecule type" value="Genomic_DNA"/>
</dbReference>
<feature type="domain" description="Large ribosomal subunit protein bL25 L25" evidence="7">
    <location>
        <begin position="5"/>
        <end position="88"/>
    </location>
</feature>
<comment type="subunit">
    <text evidence="5">Part of the 50S ribosomal subunit; part of the 5S rRNA/L5/L18/L25 subcomplex. Contacts the 5S rRNA. Binds to the 5S rRNA independently of L5 and L18.</text>
</comment>
<keyword evidence="2 5" id="KW-0694">RNA-binding</keyword>
<keyword evidence="4 5" id="KW-0687">Ribonucleoprotein</keyword>
<evidence type="ECO:0000256" key="3">
    <source>
        <dbReference type="ARBA" id="ARBA00022980"/>
    </source>
</evidence>
<evidence type="ECO:0000259" key="8">
    <source>
        <dbReference type="Pfam" id="PF14693"/>
    </source>
</evidence>
<dbReference type="GO" id="GO:0008097">
    <property type="term" value="F:5S rRNA binding"/>
    <property type="evidence" value="ECO:0007669"/>
    <property type="project" value="InterPro"/>
</dbReference>
<dbReference type="RefSeq" id="WP_146594345.1">
    <property type="nucleotide sequence ID" value="NZ_SJPT01000003.1"/>
</dbReference>
<keyword evidence="10" id="KW-1185">Reference proteome</keyword>
<comment type="function">
    <text evidence="5">This is one of the proteins that binds to the 5S RNA in the ribosome where it forms part of the central protuberance.</text>
</comment>
<keyword evidence="3 5" id="KW-0689">Ribosomal protein</keyword>
<evidence type="ECO:0000256" key="2">
    <source>
        <dbReference type="ARBA" id="ARBA00022884"/>
    </source>
</evidence>
<dbReference type="GO" id="GO:0022625">
    <property type="term" value="C:cytosolic large ribosomal subunit"/>
    <property type="evidence" value="ECO:0007669"/>
    <property type="project" value="TreeGrafter"/>
</dbReference>
<dbReference type="AlphaFoldDB" id="A0A5C6CKU4"/>